<feature type="compositionally biased region" description="Polar residues" evidence="1">
    <location>
        <begin position="1006"/>
        <end position="1016"/>
    </location>
</feature>
<keyword evidence="3" id="KW-1185">Reference proteome</keyword>
<dbReference type="AlphaFoldDB" id="A0AAW0YY95"/>
<organism evidence="2 3">
    <name type="scientific">Kwoniella newhampshirensis</name>
    <dbReference type="NCBI Taxonomy" id="1651941"/>
    <lineage>
        <taxon>Eukaryota</taxon>
        <taxon>Fungi</taxon>
        <taxon>Dikarya</taxon>
        <taxon>Basidiomycota</taxon>
        <taxon>Agaricomycotina</taxon>
        <taxon>Tremellomycetes</taxon>
        <taxon>Tremellales</taxon>
        <taxon>Cryptococcaceae</taxon>
        <taxon>Kwoniella</taxon>
    </lineage>
</organism>
<dbReference type="GO" id="GO:0000935">
    <property type="term" value="C:division septum"/>
    <property type="evidence" value="ECO:0007669"/>
    <property type="project" value="TreeGrafter"/>
</dbReference>
<dbReference type="PANTHER" id="PTHR36419">
    <property type="entry name" value="ARRESTIN FAMILY PROTEIN 1"/>
    <property type="match status" value="1"/>
</dbReference>
<evidence type="ECO:0000256" key="1">
    <source>
        <dbReference type="SAM" id="MobiDB-lite"/>
    </source>
</evidence>
<feature type="region of interest" description="Disordered" evidence="1">
    <location>
        <begin position="894"/>
        <end position="1208"/>
    </location>
</feature>
<feature type="compositionally biased region" description="Basic and acidic residues" evidence="1">
    <location>
        <begin position="495"/>
        <end position="504"/>
    </location>
</feature>
<feature type="compositionally biased region" description="Polar residues" evidence="1">
    <location>
        <begin position="537"/>
        <end position="549"/>
    </location>
</feature>
<feature type="compositionally biased region" description="Polar residues" evidence="1">
    <location>
        <begin position="1078"/>
        <end position="1115"/>
    </location>
</feature>
<feature type="compositionally biased region" description="Basic and acidic residues" evidence="1">
    <location>
        <begin position="707"/>
        <end position="718"/>
    </location>
</feature>
<feature type="compositionally biased region" description="Pro residues" evidence="1">
    <location>
        <begin position="632"/>
        <end position="643"/>
    </location>
</feature>
<feature type="compositionally biased region" description="Polar residues" evidence="1">
    <location>
        <begin position="469"/>
        <end position="478"/>
    </location>
</feature>
<feature type="compositionally biased region" description="Polar residues" evidence="1">
    <location>
        <begin position="1136"/>
        <end position="1146"/>
    </location>
</feature>
<feature type="compositionally biased region" description="Low complexity" evidence="1">
    <location>
        <begin position="950"/>
        <end position="970"/>
    </location>
</feature>
<feature type="compositionally biased region" description="Low complexity" evidence="1">
    <location>
        <begin position="550"/>
        <end position="567"/>
    </location>
</feature>
<feature type="compositionally biased region" description="Polar residues" evidence="1">
    <location>
        <begin position="727"/>
        <end position="742"/>
    </location>
</feature>
<feature type="compositionally biased region" description="Polar residues" evidence="1">
    <location>
        <begin position="749"/>
        <end position="773"/>
    </location>
</feature>
<feature type="compositionally biased region" description="Basic and acidic residues" evidence="1">
    <location>
        <begin position="971"/>
        <end position="989"/>
    </location>
</feature>
<feature type="compositionally biased region" description="Low complexity" evidence="1">
    <location>
        <begin position="611"/>
        <end position="623"/>
    </location>
</feature>
<dbReference type="GeneID" id="92181063"/>
<dbReference type="PANTHER" id="PTHR36419:SF1">
    <property type="entry name" value="RHO1 GEF LOCALIZING PROTEIN 1"/>
    <property type="match status" value="1"/>
</dbReference>
<feature type="compositionally biased region" description="Basic and acidic residues" evidence="1">
    <location>
        <begin position="812"/>
        <end position="825"/>
    </location>
</feature>
<name>A0AAW0YY95_9TREE</name>
<feature type="compositionally biased region" description="Polar residues" evidence="1">
    <location>
        <begin position="375"/>
        <end position="405"/>
    </location>
</feature>
<evidence type="ECO:0008006" key="4">
    <source>
        <dbReference type="Google" id="ProtNLM"/>
    </source>
</evidence>
<feature type="compositionally biased region" description="Basic and acidic residues" evidence="1">
    <location>
        <begin position="574"/>
        <end position="588"/>
    </location>
</feature>
<dbReference type="KEGG" id="kne:92181063"/>
<proteinExistence type="predicted"/>
<feature type="compositionally biased region" description="Polar residues" evidence="1">
    <location>
        <begin position="693"/>
        <end position="703"/>
    </location>
</feature>
<dbReference type="Proteomes" id="UP001388673">
    <property type="component" value="Unassembled WGS sequence"/>
</dbReference>
<feature type="compositionally biased region" description="Low complexity" evidence="1">
    <location>
        <begin position="895"/>
        <end position="908"/>
    </location>
</feature>
<reference evidence="2 3" key="1">
    <citation type="journal article" date="2024" name="bioRxiv">
        <title>Comparative genomics of Cryptococcus and Kwoniella reveals pathogenesis evolution and contrasting karyotype dynamics via intercentromeric recombination or chromosome fusion.</title>
        <authorList>
            <person name="Coelho M.A."/>
            <person name="David-Palma M."/>
            <person name="Shea T."/>
            <person name="Bowers K."/>
            <person name="McGinley-Smith S."/>
            <person name="Mohammad A.W."/>
            <person name="Gnirke A."/>
            <person name="Yurkov A.M."/>
            <person name="Nowrousian M."/>
            <person name="Sun S."/>
            <person name="Cuomo C.A."/>
            <person name="Heitman J."/>
        </authorList>
    </citation>
    <scope>NUCLEOTIDE SEQUENCE [LARGE SCALE GENOMIC DNA]</scope>
    <source>
        <strain evidence="2 3">CBS 13917</strain>
    </source>
</reference>
<dbReference type="InterPro" id="IPR053060">
    <property type="entry name" value="Cytokinesis_Signaling_Reg"/>
</dbReference>
<feature type="compositionally biased region" description="Pro residues" evidence="1">
    <location>
        <begin position="1182"/>
        <end position="1191"/>
    </location>
</feature>
<evidence type="ECO:0000313" key="3">
    <source>
        <dbReference type="Proteomes" id="UP001388673"/>
    </source>
</evidence>
<dbReference type="GO" id="GO:0000917">
    <property type="term" value="P:division septum assembly"/>
    <property type="evidence" value="ECO:0007669"/>
    <property type="project" value="TreeGrafter"/>
</dbReference>
<feature type="region of interest" description="Disordered" evidence="1">
    <location>
        <begin position="358"/>
        <end position="405"/>
    </location>
</feature>
<dbReference type="EMBL" id="JBCAWK010000007">
    <property type="protein sequence ID" value="KAK8853104.1"/>
    <property type="molecule type" value="Genomic_DNA"/>
</dbReference>
<comment type="caution">
    <text evidence="2">The sequence shown here is derived from an EMBL/GenBank/DDBJ whole genome shotgun (WGS) entry which is preliminary data.</text>
</comment>
<evidence type="ECO:0000313" key="2">
    <source>
        <dbReference type="EMBL" id="KAK8853104.1"/>
    </source>
</evidence>
<feature type="compositionally biased region" description="Low complexity" evidence="1">
    <location>
        <begin position="422"/>
        <end position="448"/>
    </location>
</feature>
<feature type="compositionally biased region" description="Polar residues" evidence="1">
    <location>
        <begin position="655"/>
        <end position="664"/>
    </location>
</feature>
<feature type="compositionally biased region" description="Polar residues" evidence="1">
    <location>
        <begin position="920"/>
        <end position="949"/>
    </location>
</feature>
<dbReference type="RefSeq" id="XP_066802290.1">
    <property type="nucleotide sequence ID" value="XM_066946911.1"/>
</dbReference>
<gene>
    <name evidence="2" type="ORF">IAR55_003805</name>
</gene>
<feature type="region of interest" description="Disordered" evidence="1">
    <location>
        <begin position="422"/>
        <end position="863"/>
    </location>
</feature>
<sequence>MSHPARLSLRAPPHLPFIQGFPGIPPAPNRKPAGVHGTLELRVGNQPVKAKWVRVELRKHESLPPGFPSPASSSGAETTWEHVGSIQTLWKPGEGEGEWGTVETADFKFFLPLPENIPPSIDLPKNTGVRYELVAALCYRQKGGLFKKESSAIVKVSEQLRITKHELHSAWPIYNSPDSKTIQAANGSINLTVSRPNRAFASGDSIQFTATTKSARPQPFKLKGFECTLYEVIISIPIPPELTSPKSSKKQKTPSAPIAKARPVASVRAAVDESVGLGGDKSARIEMLVDRALVSVKGARTLEVAYELEVRAVTEGLKDKVEMGGIRYVVGPFMRSHAQQAVRDIGHVDALCPGVPRSTASSPGLFPASDPATPPISQRPTGATARDTYSPNQIGYPPQSQYQPQNIQGFVPRNERRQSFATTATTDTTTTATHEFGGPPQRSSSGRGYNTMPNQRRDMVTFPSPNPSRPRSTETTPASPVDSLQERFTQSELGHGSRPDDYNKRYSTGTNATFGRWDKGLKSSMESGSGAAGGGTQLTSLAESDITMNPASPVRAGSSRPAAPPSSFTYLTAEQEKRRQQELYDSARARAAQVQEASGASLDRIGLSPTQAHSQAQALALSQKTGIEDAEPPPPEYAPPRPAQPDKAYVAPSRPVSTYTQGNAGSPDAGGATNDDEDNRHPEPENPPLPPTVLTQTGSNPTYMSAVEEKEAQRKRFEAATGRVASGSGSALGHNTSAQNSPALRHASQFGSPSIPQTSAPGTPAANFTSDVPQESPIPYDAIFASSTDNGAGTSTSNGRQPVPAKTSSVLSEKEQMRRYYEAQDRVAAASQRTGGSVDGHDVGLSSATTLSTPARAGSSTGTTAQISALGRVGTAMGAVNEKEQMRRYYEAQERVAAAAAQGSPVASGSGGGGGILIENSPQRHNNQSNAPIQSHNPFRANQAQSHSRSTPVPAPSSSTSGPAGAVSSASDEKEQMRRYYEAMDRVQRASESGGENSGGRGLDSQRGQSRANSPTQAPPVFATPLDPIGGSSTADSAGLPGYTKTNSSKQNGGGGFMSAEEEKDLMRQRFESAQKAVRQQSNPTSPLSTDTPRGSNGPRTSLGATSMVTPPHSISSHERGRPTPTPSGHGHNGPRTGSTTASPSEPDSPLIRDPTVKAGKARAVTATARGGSDDGHAAEGAPPPPPLPARPPREYINLLSPVGERGE</sequence>
<protein>
    <recommendedName>
        <fullName evidence="4">Arrestin C-terminal-like domain-containing protein</fullName>
    </recommendedName>
</protein>
<accession>A0AAW0YY95</accession>
<feature type="compositionally biased region" description="Polar residues" evidence="1">
    <location>
        <begin position="846"/>
        <end position="863"/>
    </location>
</feature>
<feature type="compositionally biased region" description="Polar residues" evidence="1">
    <location>
        <begin position="785"/>
        <end position="811"/>
    </location>
</feature>